<feature type="transmembrane region" description="Helical" evidence="1">
    <location>
        <begin position="21"/>
        <end position="43"/>
    </location>
</feature>
<gene>
    <name evidence="2" type="ORF">GCM10022200_20050</name>
</gene>
<dbReference type="Proteomes" id="UP001501697">
    <property type="component" value="Unassembled WGS sequence"/>
</dbReference>
<keyword evidence="1" id="KW-0812">Transmembrane</keyword>
<sequence>MDLIDGLQNLMSHVPLIVQPLIVLLAAAIPFVEGEIASVLGVWAGLNPFVAFAAAVTGNFLSVFVVVVFGARIRAAIVARRAHRRELVLAGGHASGVPALAAETKPESKGRQRFRRFLVRFGVPGASILGPLALPTQFTSAMLVASGVSKSWILLWQGVAIVLWTALTTAATVGVLALIGL</sequence>
<protein>
    <recommendedName>
        <fullName evidence="4">Small multidrug efflux protein</fullName>
    </recommendedName>
</protein>
<keyword evidence="1" id="KW-0472">Membrane</keyword>
<accession>A0ABP7AP44</accession>
<evidence type="ECO:0008006" key="4">
    <source>
        <dbReference type="Google" id="ProtNLM"/>
    </source>
</evidence>
<proteinExistence type="predicted"/>
<evidence type="ECO:0000313" key="2">
    <source>
        <dbReference type="EMBL" id="GAA3636686.1"/>
    </source>
</evidence>
<dbReference type="EMBL" id="BAAAYU010000005">
    <property type="protein sequence ID" value="GAA3636686.1"/>
    <property type="molecule type" value="Genomic_DNA"/>
</dbReference>
<evidence type="ECO:0000256" key="1">
    <source>
        <dbReference type="SAM" id="Phobius"/>
    </source>
</evidence>
<feature type="transmembrane region" description="Helical" evidence="1">
    <location>
        <begin position="117"/>
        <end position="134"/>
    </location>
</feature>
<comment type="caution">
    <text evidence="2">The sequence shown here is derived from an EMBL/GenBank/DDBJ whole genome shotgun (WGS) entry which is preliminary data.</text>
</comment>
<feature type="transmembrane region" description="Helical" evidence="1">
    <location>
        <begin position="49"/>
        <end position="71"/>
    </location>
</feature>
<name>A0ABP7AP44_9MICO</name>
<feature type="transmembrane region" description="Helical" evidence="1">
    <location>
        <begin position="154"/>
        <end position="179"/>
    </location>
</feature>
<dbReference type="RefSeq" id="WP_344738099.1">
    <property type="nucleotide sequence ID" value="NZ_BAAAYU010000005.1"/>
</dbReference>
<organism evidence="2 3">
    <name type="scientific">Microbacterium awajiense</name>
    <dbReference type="NCBI Taxonomy" id="415214"/>
    <lineage>
        <taxon>Bacteria</taxon>
        <taxon>Bacillati</taxon>
        <taxon>Actinomycetota</taxon>
        <taxon>Actinomycetes</taxon>
        <taxon>Micrococcales</taxon>
        <taxon>Microbacteriaceae</taxon>
        <taxon>Microbacterium</taxon>
    </lineage>
</organism>
<evidence type="ECO:0000313" key="3">
    <source>
        <dbReference type="Proteomes" id="UP001501697"/>
    </source>
</evidence>
<keyword evidence="1" id="KW-1133">Transmembrane helix</keyword>
<keyword evidence="3" id="KW-1185">Reference proteome</keyword>
<reference evidence="3" key="1">
    <citation type="journal article" date="2019" name="Int. J. Syst. Evol. Microbiol.">
        <title>The Global Catalogue of Microorganisms (GCM) 10K type strain sequencing project: providing services to taxonomists for standard genome sequencing and annotation.</title>
        <authorList>
            <consortium name="The Broad Institute Genomics Platform"/>
            <consortium name="The Broad Institute Genome Sequencing Center for Infectious Disease"/>
            <person name="Wu L."/>
            <person name="Ma J."/>
        </authorList>
    </citation>
    <scope>NUCLEOTIDE SEQUENCE [LARGE SCALE GENOMIC DNA]</scope>
    <source>
        <strain evidence="3">JCM 16544</strain>
    </source>
</reference>